<accession>A0ACA9SAY9</accession>
<feature type="non-terminal residue" evidence="1">
    <location>
        <position position="1"/>
    </location>
</feature>
<evidence type="ECO:0000313" key="1">
    <source>
        <dbReference type="EMBL" id="CAG8832541.1"/>
    </source>
</evidence>
<name>A0ACA9SAY9_9GLOM</name>
<dbReference type="EMBL" id="CAJVQC010104022">
    <property type="protein sequence ID" value="CAG8832541.1"/>
    <property type="molecule type" value="Genomic_DNA"/>
</dbReference>
<organism evidence="1 2">
    <name type="scientific">Racocetra persica</name>
    <dbReference type="NCBI Taxonomy" id="160502"/>
    <lineage>
        <taxon>Eukaryota</taxon>
        <taxon>Fungi</taxon>
        <taxon>Fungi incertae sedis</taxon>
        <taxon>Mucoromycota</taxon>
        <taxon>Glomeromycotina</taxon>
        <taxon>Glomeromycetes</taxon>
        <taxon>Diversisporales</taxon>
        <taxon>Gigasporaceae</taxon>
        <taxon>Racocetra</taxon>
    </lineage>
</organism>
<sequence length="50" mass="5914">TVDNNKNKNYIILENQEFTENNQEPDEETILLNESDEELINLDESDENDE</sequence>
<evidence type="ECO:0000313" key="2">
    <source>
        <dbReference type="Proteomes" id="UP000789920"/>
    </source>
</evidence>
<keyword evidence="2" id="KW-1185">Reference proteome</keyword>
<gene>
    <name evidence="1" type="ORF">RPERSI_LOCUS28494</name>
</gene>
<dbReference type="Proteomes" id="UP000789920">
    <property type="component" value="Unassembled WGS sequence"/>
</dbReference>
<protein>
    <submittedName>
        <fullName evidence="1">5348_t:CDS:1</fullName>
    </submittedName>
</protein>
<comment type="caution">
    <text evidence="1">The sequence shown here is derived from an EMBL/GenBank/DDBJ whole genome shotgun (WGS) entry which is preliminary data.</text>
</comment>
<reference evidence="1" key="1">
    <citation type="submission" date="2021-06" db="EMBL/GenBank/DDBJ databases">
        <authorList>
            <person name="Kallberg Y."/>
            <person name="Tangrot J."/>
            <person name="Rosling A."/>
        </authorList>
    </citation>
    <scope>NUCLEOTIDE SEQUENCE</scope>
    <source>
        <strain evidence="1">MA461A</strain>
    </source>
</reference>
<proteinExistence type="predicted"/>